<sequence>YCNRPCNALLPPAEDRGLEEPPLATTFEGCPTAAARFGLECMQSLVEVLPALQGGMDASQWEKFHFGEHISPRYVDTVRGVCFVLAGAMAAYTREVVPAEPSALTPKSVYGLSRSWAWLLDGLVHSARALTGGPNREYLRLICAQMWTGSTCRPYVALSPSYRWFALVMSLLIDGDTEEKMKFYIIRALLYESAAPIRQVKHEMCGQDAALPRDLLAAPCVMEELAAVGTSDMLLKVICLLHVLGISDTTLPPSSERYCASYFSVLLSKLPHGIKEAFEKARDEFEFEGIDYDSEVTREAQDLKKDLRAAVITSIASKRLGKAATTEDILICRSTPDRE</sequence>
<organism evidence="1 2">
    <name type="scientific">Perkinsus olseni</name>
    <name type="common">Perkinsus atlanticus</name>
    <dbReference type="NCBI Taxonomy" id="32597"/>
    <lineage>
        <taxon>Eukaryota</taxon>
        <taxon>Sar</taxon>
        <taxon>Alveolata</taxon>
        <taxon>Perkinsozoa</taxon>
        <taxon>Perkinsea</taxon>
        <taxon>Perkinsida</taxon>
        <taxon>Perkinsidae</taxon>
        <taxon>Perkinsus</taxon>
    </lineage>
</organism>
<feature type="non-terminal residue" evidence="1">
    <location>
        <position position="1"/>
    </location>
</feature>
<dbReference type="Proteomes" id="UP000574390">
    <property type="component" value="Unassembled WGS sequence"/>
</dbReference>
<evidence type="ECO:0000313" key="2">
    <source>
        <dbReference type="Proteomes" id="UP000574390"/>
    </source>
</evidence>
<feature type="non-terminal residue" evidence="1">
    <location>
        <position position="339"/>
    </location>
</feature>
<protein>
    <submittedName>
        <fullName evidence="1">Uncharacterized protein</fullName>
    </submittedName>
</protein>
<evidence type="ECO:0000313" key="1">
    <source>
        <dbReference type="EMBL" id="KAF4705882.1"/>
    </source>
</evidence>
<dbReference type="EMBL" id="JABANM010030650">
    <property type="protein sequence ID" value="KAF4705882.1"/>
    <property type="molecule type" value="Genomic_DNA"/>
</dbReference>
<accession>A0A7J6QCB2</accession>
<name>A0A7J6QCB2_PEROL</name>
<dbReference type="AlphaFoldDB" id="A0A7J6QCB2"/>
<gene>
    <name evidence="1" type="ORF">FOZ62_027868</name>
</gene>
<proteinExistence type="predicted"/>
<reference evidence="1 2" key="1">
    <citation type="submission" date="2020-04" db="EMBL/GenBank/DDBJ databases">
        <title>Perkinsus olseni comparative genomics.</title>
        <authorList>
            <person name="Bogema D.R."/>
        </authorList>
    </citation>
    <scope>NUCLEOTIDE SEQUENCE [LARGE SCALE GENOMIC DNA]</scope>
    <source>
        <strain evidence="1">ATCC PRA-205</strain>
    </source>
</reference>
<comment type="caution">
    <text evidence="1">The sequence shown here is derived from an EMBL/GenBank/DDBJ whole genome shotgun (WGS) entry which is preliminary data.</text>
</comment>